<dbReference type="NCBIfam" id="TIGR04482">
    <property type="entry name" value="D_pro_red_PrdD"/>
    <property type="match status" value="1"/>
</dbReference>
<dbReference type="EMBL" id="JAUSUF010000002">
    <property type="protein sequence ID" value="MDQ0149184.1"/>
    <property type="molecule type" value="Genomic_DNA"/>
</dbReference>
<accession>A0ABT9USA7</accession>
<name>A0ABT9USA7_9FIRM</name>
<sequence>MREKSLTIKCFHINKVEFSDKTYIKDNVLYIRKNLVNEKIFCNDEFIKDINIEIIPKEKRDIEINSILDFYPIATKALGKIGEGITYVLTGVIVMITGVEYKGPQIGEFGSSEGILNKQVKFNKRGTPNEEDFIIHIDIVLKEGMGVKRAAITRMHKASDLIIDEIRDYLKHLNGSLCDERHDYVDKVNKKGKKVFIVKQVAGQGAMYDTALFPKEPCSSLDSRSIIDMGNVPIVLTPNEYRDGAIRAMY</sequence>
<organism evidence="1 2">
    <name type="scientific">Eubacterium multiforme</name>
    <dbReference type="NCBI Taxonomy" id="83339"/>
    <lineage>
        <taxon>Bacteria</taxon>
        <taxon>Bacillati</taxon>
        <taxon>Bacillota</taxon>
        <taxon>Clostridia</taxon>
        <taxon>Eubacteriales</taxon>
        <taxon>Eubacteriaceae</taxon>
        <taxon>Eubacterium</taxon>
    </lineage>
</organism>
<gene>
    <name evidence="1" type="ORF">J2S18_001114</name>
</gene>
<dbReference type="InterPro" id="IPR031000">
    <property type="entry name" value="D_pro_red_PrdD"/>
</dbReference>
<keyword evidence="1" id="KW-0560">Oxidoreductase</keyword>
<dbReference type="Proteomes" id="UP001228504">
    <property type="component" value="Unassembled WGS sequence"/>
</dbReference>
<dbReference type="InterPro" id="IPR015417">
    <property type="entry name" value="Gly_reductase_pB_sua/b"/>
</dbReference>
<proteinExistence type="predicted"/>
<dbReference type="GO" id="GO:0050002">
    <property type="term" value="F:D-proline reductase activity"/>
    <property type="evidence" value="ECO:0007669"/>
    <property type="project" value="UniProtKB-EC"/>
</dbReference>
<keyword evidence="2" id="KW-1185">Reference proteome</keyword>
<evidence type="ECO:0000313" key="2">
    <source>
        <dbReference type="Proteomes" id="UP001228504"/>
    </source>
</evidence>
<dbReference type="EC" id="1.21.4.1" evidence="1"/>
<evidence type="ECO:0000313" key="1">
    <source>
        <dbReference type="EMBL" id="MDQ0149184.1"/>
    </source>
</evidence>
<comment type="caution">
    <text evidence="1">The sequence shown here is derived from an EMBL/GenBank/DDBJ whole genome shotgun (WGS) entry which is preliminary data.</text>
</comment>
<protein>
    <submittedName>
        <fullName evidence="1">D-proline reductase (Dithiol) PrdD</fullName>
        <ecNumber evidence="1">1.21.4.1</ecNumber>
    </submittedName>
</protein>
<reference evidence="1 2" key="1">
    <citation type="submission" date="2023-07" db="EMBL/GenBank/DDBJ databases">
        <title>Genomic Encyclopedia of Type Strains, Phase IV (KMG-IV): sequencing the most valuable type-strain genomes for metagenomic binning, comparative biology and taxonomic classification.</title>
        <authorList>
            <person name="Goeker M."/>
        </authorList>
    </citation>
    <scope>NUCLEOTIDE SEQUENCE [LARGE SCALE GENOMIC DNA]</scope>
    <source>
        <strain evidence="1 2">DSM 20694</strain>
    </source>
</reference>
<dbReference type="Pfam" id="PF09338">
    <property type="entry name" value="Gly_reductase"/>
    <property type="match status" value="1"/>
</dbReference>